<evidence type="ECO:0000313" key="8">
    <source>
        <dbReference type="EMBL" id="CAB0039916.1"/>
    </source>
</evidence>
<keyword evidence="3" id="KW-0689">Ribosomal protein</keyword>
<protein>
    <recommendedName>
        <fullName evidence="6">Small ribosomal subunit protein mS23</fullName>
    </recommendedName>
</protein>
<evidence type="ECO:0000256" key="6">
    <source>
        <dbReference type="ARBA" id="ARBA00035137"/>
    </source>
</evidence>
<comment type="subcellular location">
    <subcellularLocation>
        <location evidence="1">Mitochondrion</location>
    </subcellularLocation>
</comment>
<sequence length="220" mass="26057">MAQSRLEKIGTIYSRVTALLKTGAMKEENKPLWYEIYKAFPPKYEPRFDRPAPDTPVRKIFYPEDVVRARFHREHRALAAVNMIDPNVSSRMEQFLNIYNQLKEVHYIYTNNAFDYIIHVFYNSIYAFQKGVDENELFEKAFEDFSIKLKLDRALATEQRNRVRQERSQKKSVNMVEVMKVKEEEKDQTASEDTSNINFKPIRLSLDKIKKDESSGEEKK</sequence>
<name>A0A6H5ISM5_9HYME</name>
<evidence type="ECO:0000313" key="9">
    <source>
        <dbReference type="Proteomes" id="UP000479190"/>
    </source>
</evidence>
<dbReference type="GO" id="GO:0005840">
    <property type="term" value="C:ribosome"/>
    <property type="evidence" value="ECO:0007669"/>
    <property type="project" value="InterPro"/>
</dbReference>
<keyword evidence="4" id="KW-0496">Mitochondrion</keyword>
<dbReference type="PANTHER" id="PTHR15925:SF2">
    <property type="entry name" value="SMALL RIBOSOMAL SUBUNIT PROTEIN MS23"/>
    <property type="match status" value="1"/>
</dbReference>
<dbReference type="GO" id="GO:0006412">
    <property type="term" value="P:translation"/>
    <property type="evidence" value="ECO:0007669"/>
    <property type="project" value="InterPro"/>
</dbReference>
<evidence type="ECO:0000256" key="1">
    <source>
        <dbReference type="ARBA" id="ARBA00004173"/>
    </source>
</evidence>
<gene>
    <name evidence="8" type="ORF">TBRA_LOCUS11654</name>
</gene>
<dbReference type="InterPro" id="IPR019520">
    <property type="entry name" value="Ribosomal_mS23_met"/>
</dbReference>
<dbReference type="PANTHER" id="PTHR15925">
    <property type="entry name" value="MITOCHONDRIAL RIBOSOMAL PROTEIN S23"/>
    <property type="match status" value="1"/>
</dbReference>
<comment type="similarity">
    <text evidence="2">Belongs to the mitochondrion-specific ribosomal protein mS23 family.</text>
</comment>
<keyword evidence="9" id="KW-1185">Reference proteome</keyword>
<reference evidence="8 9" key="1">
    <citation type="submission" date="2020-02" db="EMBL/GenBank/DDBJ databases">
        <authorList>
            <person name="Ferguson B K."/>
        </authorList>
    </citation>
    <scope>NUCLEOTIDE SEQUENCE [LARGE SCALE GENOMIC DNA]</scope>
</reference>
<evidence type="ECO:0000256" key="3">
    <source>
        <dbReference type="ARBA" id="ARBA00022980"/>
    </source>
</evidence>
<dbReference type="Proteomes" id="UP000479190">
    <property type="component" value="Unassembled WGS sequence"/>
</dbReference>
<dbReference type="InterPro" id="IPR023611">
    <property type="entry name" value="mS23_dom_met"/>
</dbReference>
<dbReference type="GO" id="GO:0003735">
    <property type="term" value="F:structural constituent of ribosome"/>
    <property type="evidence" value="ECO:0007669"/>
    <property type="project" value="InterPro"/>
</dbReference>
<proteinExistence type="inferred from homology"/>
<organism evidence="8 9">
    <name type="scientific">Trichogramma brassicae</name>
    <dbReference type="NCBI Taxonomy" id="86971"/>
    <lineage>
        <taxon>Eukaryota</taxon>
        <taxon>Metazoa</taxon>
        <taxon>Ecdysozoa</taxon>
        <taxon>Arthropoda</taxon>
        <taxon>Hexapoda</taxon>
        <taxon>Insecta</taxon>
        <taxon>Pterygota</taxon>
        <taxon>Neoptera</taxon>
        <taxon>Endopterygota</taxon>
        <taxon>Hymenoptera</taxon>
        <taxon>Apocrita</taxon>
        <taxon>Proctotrupomorpha</taxon>
        <taxon>Chalcidoidea</taxon>
        <taxon>Trichogrammatidae</taxon>
        <taxon>Trichogramma</taxon>
    </lineage>
</organism>
<evidence type="ECO:0000256" key="2">
    <source>
        <dbReference type="ARBA" id="ARBA00009864"/>
    </source>
</evidence>
<dbReference type="OrthoDB" id="10012356at2759"/>
<dbReference type="GO" id="GO:0005739">
    <property type="term" value="C:mitochondrion"/>
    <property type="evidence" value="ECO:0007669"/>
    <property type="project" value="InterPro"/>
</dbReference>
<keyword evidence="5" id="KW-0687">Ribonucleoprotein</keyword>
<dbReference type="EMBL" id="CADCXV010000983">
    <property type="protein sequence ID" value="CAB0039916.1"/>
    <property type="molecule type" value="Genomic_DNA"/>
</dbReference>
<evidence type="ECO:0000259" key="7">
    <source>
        <dbReference type="Pfam" id="PF10484"/>
    </source>
</evidence>
<dbReference type="CDD" id="cd23701">
    <property type="entry name" value="At1g26750"/>
    <property type="match status" value="1"/>
</dbReference>
<evidence type="ECO:0000256" key="5">
    <source>
        <dbReference type="ARBA" id="ARBA00023274"/>
    </source>
</evidence>
<evidence type="ECO:0000256" key="4">
    <source>
        <dbReference type="ARBA" id="ARBA00023128"/>
    </source>
</evidence>
<accession>A0A6H5ISM5</accession>
<dbReference type="InterPro" id="IPR059242">
    <property type="entry name" value="mS23_dom"/>
</dbReference>
<dbReference type="AlphaFoldDB" id="A0A6H5ISM5"/>
<feature type="domain" description="Small ribosomal subunit protein mS23 conserved" evidence="7">
    <location>
        <begin position="2"/>
        <end position="119"/>
    </location>
</feature>
<dbReference type="Pfam" id="PF10484">
    <property type="entry name" value="MRP-S23"/>
    <property type="match status" value="1"/>
</dbReference>